<dbReference type="InterPro" id="IPR032675">
    <property type="entry name" value="LRR_dom_sf"/>
</dbReference>
<evidence type="ECO:0000259" key="1">
    <source>
        <dbReference type="PROSITE" id="PS50181"/>
    </source>
</evidence>
<accession>A0A818K9M2</accession>
<dbReference type="InterPro" id="IPR001810">
    <property type="entry name" value="F-box_dom"/>
</dbReference>
<dbReference type="AlphaFoldDB" id="A0A818K9M2"/>
<dbReference type="PROSITE" id="PS50181">
    <property type="entry name" value="FBOX"/>
    <property type="match status" value="1"/>
</dbReference>
<dbReference type="Proteomes" id="UP000663881">
    <property type="component" value="Unassembled WGS sequence"/>
</dbReference>
<name>A0A818K9M2_9BILA</name>
<dbReference type="EMBL" id="CAJNOG010000043">
    <property type="protein sequence ID" value="CAF0829931.1"/>
    <property type="molecule type" value="Genomic_DNA"/>
</dbReference>
<dbReference type="Proteomes" id="UP000663891">
    <property type="component" value="Unassembled WGS sequence"/>
</dbReference>
<sequence length="106" mass="12236">MEYSCVQLTDLPDEILMIIFKKLHNIEALYSLIDVNKRLNKILLDPIFTSTLTLMNYSVDGRICSLPDAIYHRLFMKILLAVHHNDQGLQRHVFQSQEAGQAIFCS</sequence>
<dbReference type="Proteomes" id="UP000663844">
    <property type="component" value="Unassembled WGS sequence"/>
</dbReference>
<dbReference type="EMBL" id="CAJOAY010000139">
    <property type="protein sequence ID" value="CAF3556229.1"/>
    <property type="molecule type" value="Genomic_DNA"/>
</dbReference>
<protein>
    <recommendedName>
        <fullName evidence="1">F-box domain-containing protein</fullName>
    </recommendedName>
</protein>
<dbReference type="InterPro" id="IPR036047">
    <property type="entry name" value="F-box-like_dom_sf"/>
</dbReference>
<dbReference type="EMBL" id="CAJNON010000073">
    <property type="protein sequence ID" value="CAF0918621.1"/>
    <property type="molecule type" value="Genomic_DNA"/>
</dbReference>
<gene>
    <name evidence="2" type="ORF">JYZ213_LOCUS6779</name>
    <name evidence="4" type="ORF">OKA104_LOCUS4350</name>
    <name evidence="5" type="ORF">OXD698_LOCUS4436</name>
    <name evidence="3" type="ORF">VCS650_LOCUS10246</name>
</gene>
<feature type="domain" description="F-box" evidence="1">
    <location>
        <begin position="5"/>
        <end position="51"/>
    </location>
</feature>
<proteinExistence type="predicted"/>
<organism evidence="4 6">
    <name type="scientific">Adineta steineri</name>
    <dbReference type="NCBI Taxonomy" id="433720"/>
    <lineage>
        <taxon>Eukaryota</taxon>
        <taxon>Metazoa</taxon>
        <taxon>Spiralia</taxon>
        <taxon>Gnathifera</taxon>
        <taxon>Rotifera</taxon>
        <taxon>Eurotatoria</taxon>
        <taxon>Bdelloidea</taxon>
        <taxon>Adinetida</taxon>
        <taxon>Adinetidae</taxon>
        <taxon>Adineta</taxon>
    </lineage>
</organism>
<dbReference type="OrthoDB" id="10257471at2759"/>
<reference evidence="4" key="1">
    <citation type="submission" date="2021-02" db="EMBL/GenBank/DDBJ databases">
        <authorList>
            <person name="Nowell W R."/>
        </authorList>
    </citation>
    <scope>NUCLEOTIDE SEQUENCE</scope>
</reference>
<dbReference type="Gene3D" id="3.80.10.10">
    <property type="entry name" value="Ribonuclease Inhibitor"/>
    <property type="match status" value="1"/>
</dbReference>
<dbReference type="Proteomes" id="UP000663845">
    <property type="component" value="Unassembled WGS sequence"/>
</dbReference>
<evidence type="ECO:0000313" key="4">
    <source>
        <dbReference type="EMBL" id="CAF3556229.1"/>
    </source>
</evidence>
<evidence type="ECO:0000313" key="3">
    <source>
        <dbReference type="EMBL" id="CAF0918621.1"/>
    </source>
</evidence>
<evidence type="ECO:0000313" key="5">
    <source>
        <dbReference type="EMBL" id="CAF3561424.1"/>
    </source>
</evidence>
<evidence type="ECO:0000313" key="6">
    <source>
        <dbReference type="Proteomes" id="UP000663881"/>
    </source>
</evidence>
<dbReference type="EMBL" id="CAJOAZ010000168">
    <property type="protein sequence ID" value="CAF3561424.1"/>
    <property type="molecule type" value="Genomic_DNA"/>
</dbReference>
<dbReference type="SUPFAM" id="SSF81383">
    <property type="entry name" value="F-box domain"/>
    <property type="match status" value="1"/>
</dbReference>
<dbReference type="Pfam" id="PF12937">
    <property type="entry name" value="F-box-like"/>
    <property type="match status" value="1"/>
</dbReference>
<comment type="caution">
    <text evidence="4">The sequence shown here is derived from an EMBL/GenBank/DDBJ whole genome shotgun (WGS) entry which is preliminary data.</text>
</comment>
<evidence type="ECO:0000313" key="2">
    <source>
        <dbReference type="EMBL" id="CAF0829931.1"/>
    </source>
</evidence>